<dbReference type="EMBL" id="CAEZWW010000176">
    <property type="protein sequence ID" value="CAB4681672.1"/>
    <property type="molecule type" value="Genomic_DNA"/>
</dbReference>
<gene>
    <name evidence="2" type="ORF">UFOPK2310_01271</name>
</gene>
<keyword evidence="1" id="KW-0472">Membrane</keyword>
<proteinExistence type="predicted"/>
<accession>A0A6J6N688</accession>
<dbReference type="AlphaFoldDB" id="A0A6J6N688"/>
<keyword evidence="1" id="KW-0812">Transmembrane</keyword>
<evidence type="ECO:0000313" key="2">
    <source>
        <dbReference type="EMBL" id="CAB4681672.1"/>
    </source>
</evidence>
<organism evidence="2">
    <name type="scientific">freshwater metagenome</name>
    <dbReference type="NCBI Taxonomy" id="449393"/>
    <lineage>
        <taxon>unclassified sequences</taxon>
        <taxon>metagenomes</taxon>
        <taxon>ecological metagenomes</taxon>
    </lineage>
</organism>
<sequence length="57" mass="5770">MIVAITTLEVESGAMLPKNAAGLVGAGALSVLVFPLIANVLGKKVKNPLPDDVAVDK</sequence>
<protein>
    <submittedName>
        <fullName evidence="2">Unannotated protein</fullName>
    </submittedName>
</protein>
<keyword evidence="1" id="KW-1133">Transmembrane helix</keyword>
<evidence type="ECO:0000256" key="1">
    <source>
        <dbReference type="SAM" id="Phobius"/>
    </source>
</evidence>
<feature type="transmembrane region" description="Helical" evidence="1">
    <location>
        <begin position="20"/>
        <end position="41"/>
    </location>
</feature>
<name>A0A6J6N688_9ZZZZ</name>
<reference evidence="2" key="1">
    <citation type="submission" date="2020-05" db="EMBL/GenBank/DDBJ databases">
        <authorList>
            <person name="Chiriac C."/>
            <person name="Salcher M."/>
            <person name="Ghai R."/>
            <person name="Kavagutti S V."/>
        </authorList>
    </citation>
    <scope>NUCLEOTIDE SEQUENCE</scope>
</reference>